<evidence type="ECO:0000313" key="1">
    <source>
        <dbReference type="EMBL" id="MBZ0156728.1"/>
    </source>
</evidence>
<dbReference type="Pfam" id="PF02635">
    <property type="entry name" value="DsrE"/>
    <property type="match status" value="1"/>
</dbReference>
<name>A0A953J6U7_9BACT</name>
<organism evidence="1 2">
    <name type="scientific">Candidatus Nitrobium versatile</name>
    <dbReference type="NCBI Taxonomy" id="2884831"/>
    <lineage>
        <taxon>Bacteria</taxon>
        <taxon>Pseudomonadati</taxon>
        <taxon>Nitrospirota</taxon>
        <taxon>Nitrospiria</taxon>
        <taxon>Nitrospirales</taxon>
        <taxon>Nitrospiraceae</taxon>
        <taxon>Candidatus Nitrobium</taxon>
    </lineage>
</organism>
<dbReference type="Proteomes" id="UP000705867">
    <property type="component" value="Unassembled WGS sequence"/>
</dbReference>
<comment type="caution">
    <text evidence="1">The sequence shown here is derived from an EMBL/GenBank/DDBJ whole genome shotgun (WGS) entry which is preliminary data.</text>
</comment>
<proteinExistence type="predicted"/>
<dbReference type="AlphaFoldDB" id="A0A953J6U7"/>
<gene>
    <name evidence="1" type="ORF">K8I29_11050</name>
</gene>
<evidence type="ECO:0000313" key="2">
    <source>
        <dbReference type="Proteomes" id="UP000705867"/>
    </source>
</evidence>
<reference evidence="1" key="2">
    <citation type="submission" date="2021-08" db="EMBL/GenBank/DDBJ databases">
        <authorList>
            <person name="Dalcin Martins P."/>
        </authorList>
    </citation>
    <scope>NUCLEOTIDE SEQUENCE</scope>
    <source>
        <strain evidence="1">MAG_39</strain>
    </source>
</reference>
<dbReference type="InterPro" id="IPR027396">
    <property type="entry name" value="DsrEFH-like"/>
</dbReference>
<accession>A0A953J6U7</accession>
<protein>
    <recommendedName>
        <fullName evidence="3">DsrE family protein</fullName>
    </recommendedName>
</protein>
<dbReference type="SUPFAM" id="SSF75169">
    <property type="entry name" value="DsrEFH-like"/>
    <property type="match status" value="1"/>
</dbReference>
<dbReference type="InterPro" id="IPR003787">
    <property type="entry name" value="Sulphur_relay_DsrE/F-like"/>
</dbReference>
<evidence type="ECO:0008006" key="3">
    <source>
        <dbReference type="Google" id="ProtNLM"/>
    </source>
</evidence>
<dbReference type="EMBL" id="JAIOIV010000087">
    <property type="protein sequence ID" value="MBZ0156728.1"/>
    <property type="molecule type" value="Genomic_DNA"/>
</dbReference>
<reference evidence="1" key="1">
    <citation type="journal article" date="2021" name="bioRxiv">
        <title>Unraveling nitrogen, sulfur and carbon metabolic pathways and microbial community transcriptional responses to substrate deprivation and toxicity stresses in a bioreactor mimicking anoxic brackish coastal sediment conditions.</title>
        <authorList>
            <person name="Martins P.D."/>
            <person name="Echeveste M.J."/>
            <person name="Arshad A."/>
            <person name="Kurth J."/>
            <person name="Ouboter H."/>
            <person name="Jetten M.S.M."/>
            <person name="Welte C.U."/>
        </authorList>
    </citation>
    <scope>NUCLEOTIDE SEQUENCE</scope>
    <source>
        <strain evidence="1">MAG_39</strain>
    </source>
</reference>
<sequence>MRLGILVNTDKNLKHIIGITNAAVKNGHEVMLFAMDDGVRLLHEPAFRELHLSQRVSLSFCDYSAHVARVSTESIPAGILCGSQYNNAVMNHDADRVIVL</sequence>